<feature type="transmembrane region" description="Helical" evidence="6">
    <location>
        <begin position="89"/>
        <end position="108"/>
    </location>
</feature>
<gene>
    <name evidence="7" type="ORF">S06H3_63505</name>
</gene>
<evidence type="ECO:0000256" key="4">
    <source>
        <dbReference type="ARBA" id="ARBA00022989"/>
    </source>
</evidence>
<dbReference type="AlphaFoldDB" id="X1NRP2"/>
<dbReference type="PROSITE" id="PS50267">
    <property type="entry name" value="NA_NEUROTRAN_SYMP_3"/>
    <property type="match status" value="1"/>
</dbReference>
<dbReference type="InterPro" id="IPR000175">
    <property type="entry name" value="Na/ntran_symport"/>
</dbReference>
<feature type="transmembrane region" description="Helical" evidence="6">
    <location>
        <begin position="46"/>
        <end position="68"/>
    </location>
</feature>
<dbReference type="InterPro" id="IPR037272">
    <property type="entry name" value="SNS_sf"/>
</dbReference>
<proteinExistence type="predicted"/>
<evidence type="ECO:0000256" key="1">
    <source>
        <dbReference type="ARBA" id="ARBA00004141"/>
    </source>
</evidence>
<feature type="transmembrane region" description="Helical" evidence="6">
    <location>
        <begin position="12"/>
        <end position="34"/>
    </location>
</feature>
<dbReference type="EMBL" id="BARV01042139">
    <property type="protein sequence ID" value="GAI46717.1"/>
    <property type="molecule type" value="Genomic_DNA"/>
</dbReference>
<dbReference type="SUPFAM" id="SSF161070">
    <property type="entry name" value="SNF-like"/>
    <property type="match status" value="1"/>
</dbReference>
<comment type="caution">
    <text evidence="7">The sequence shown here is derived from an EMBL/GenBank/DDBJ whole genome shotgun (WGS) entry which is preliminary data.</text>
</comment>
<evidence type="ECO:0000256" key="6">
    <source>
        <dbReference type="SAM" id="Phobius"/>
    </source>
</evidence>
<accession>X1NRP2</accession>
<reference evidence="7" key="1">
    <citation type="journal article" date="2014" name="Front. Microbiol.">
        <title>High frequency of phylogenetically diverse reductive dehalogenase-homologous genes in deep subseafloor sedimentary metagenomes.</title>
        <authorList>
            <person name="Kawai M."/>
            <person name="Futagami T."/>
            <person name="Toyoda A."/>
            <person name="Takaki Y."/>
            <person name="Nishi S."/>
            <person name="Hori S."/>
            <person name="Arai W."/>
            <person name="Tsubouchi T."/>
            <person name="Morono Y."/>
            <person name="Uchiyama I."/>
            <person name="Ito T."/>
            <person name="Fujiyama A."/>
            <person name="Inagaki F."/>
            <person name="Takami H."/>
        </authorList>
    </citation>
    <scope>NUCLEOTIDE SEQUENCE</scope>
    <source>
        <strain evidence="7">Expedition CK06-06</strain>
    </source>
</reference>
<protein>
    <recommendedName>
        <fullName evidence="8">Sodium-dependent transporter</fullName>
    </recommendedName>
</protein>
<sequence length="129" mass="14190">MSYQDSGPKRETFTSFFGLLMTMIGVAVGLGAVWRFPYMVGKFGGAAFVLFYMAIVFFVGIPALMAEWTLGRYTKRGTLGSYERGGFPGGKYVGAFLFFIVFWATGYYSNAVGWVGFHALGEFLNAFGV</sequence>
<dbReference type="PRINTS" id="PR00176">
    <property type="entry name" value="NANEUSMPORT"/>
</dbReference>
<keyword evidence="3 6" id="KW-0812">Transmembrane</keyword>
<dbReference type="GO" id="GO:0016020">
    <property type="term" value="C:membrane"/>
    <property type="evidence" value="ECO:0007669"/>
    <property type="project" value="UniProtKB-SubCell"/>
</dbReference>
<evidence type="ECO:0000256" key="3">
    <source>
        <dbReference type="ARBA" id="ARBA00022692"/>
    </source>
</evidence>
<evidence type="ECO:0000313" key="7">
    <source>
        <dbReference type="EMBL" id="GAI46717.1"/>
    </source>
</evidence>
<keyword evidence="2" id="KW-0813">Transport</keyword>
<keyword evidence="4 6" id="KW-1133">Transmembrane helix</keyword>
<evidence type="ECO:0000256" key="5">
    <source>
        <dbReference type="ARBA" id="ARBA00023136"/>
    </source>
</evidence>
<dbReference type="Pfam" id="PF00209">
    <property type="entry name" value="SNF"/>
    <property type="match status" value="1"/>
</dbReference>
<comment type="subcellular location">
    <subcellularLocation>
        <location evidence="1">Membrane</location>
        <topology evidence="1">Multi-pass membrane protein</topology>
    </subcellularLocation>
</comment>
<feature type="non-terminal residue" evidence="7">
    <location>
        <position position="129"/>
    </location>
</feature>
<organism evidence="7">
    <name type="scientific">marine sediment metagenome</name>
    <dbReference type="NCBI Taxonomy" id="412755"/>
    <lineage>
        <taxon>unclassified sequences</taxon>
        <taxon>metagenomes</taxon>
        <taxon>ecological metagenomes</taxon>
    </lineage>
</organism>
<dbReference type="PANTHER" id="PTHR42948">
    <property type="entry name" value="TRANSPORTER"/>
    <property type="match status" value="1"/>
</dbReference>
<evidence type="ECO:0008006" key="8">
    <source>
        <dbReference type="Google" id="ProtNLM"/>
    </source>
</evidence>
<name>X1NRP2_9ZZZZ</name>
<evidence type="ECO:0000256" key="2">
    <source>
        <dbReference type="ARBA" id="ARBA00022448"/>
    </source>
</evidence>
<dbReference type="PANTHER" id="PTHR42948:SF1">
    <property type="entry name" value="TRANSPORTER"/>
    <property type="match status" value="1"/>
</dbReference>
<keyword evidence="5 6" id="KW-0472">Membrane</keyword>